<evidence type="ECO:0000313" key="5">
    <source>
        <dbReference type="EMBL" id="SET25073.1"/>
    </source>
</evidence>
<dbReference type="InterPro" id="IPR023186">
    <property type="entry name" value="IUNH"/>
</dbReference>
<sequence>MFLGEDTGLDRHRSGRADLGELPGPIHARTRAPSAPGCVFSRHVKKVLIDCDPGIDDALALALIAGSRDALDLVGVTTVGGNVDLSLTTANALALREFLDLGDVPVTPGSAGALLRHTVRATVHGTSGLGTVVLPAPARGPSPGHAVDFIVDTLRAAPGEITLVGTGPLTNLALAVRKEPRVVEWARDLVIMGGSYTRGNHTPAAEFNMLADPEAAAIAFEAGWTVTMVGLDVTLTAVVNTAVLDRMRPLGRLAELLVPGAQSYKEVTDDGGPAIHDACAVAYVLDPSLFTCVPAVVNVETAGVHTRGMTVTDFTVPGGRANALVATALDVPGFWELMFGAYGRLSARLG</sequence>
<proteinExistence type="predicted"/>
<dbReference type="PANTHER" id="PTHR12304">
    <property type="entry name" value="INOSINE-URIDINE PREFERRING NUCLEOSIDE HYDROLASE"/>
    <property type="match status" value="1"/>
</dbReference>
<dbReference type="InterPro" id="IPR001910">
    <property type="entry name" value="Inosine/uridine_hydrolase_dom"/>
</dbReference>
<keyword evidence="6" id="KW-1185">Reference proteome</keyword>
<accession>A0A1I0CZN2</accession>
<dbReference type="GO" id="GO:0005829">
    <property type="term" value="C:cytosol"/>
    <property type="evidence" value="ECO:0007669"/>
    <property type="project" value="TreeGrafter"/>
</dbReference>
<dbReference type="PANTHER" id="PTHR12304:SF4">
    <property type="entry name" value="URIDINE NUCLEOSIDASE"/>
    <property type="match status" value="1"/>
</dbReference>
<evidence type="ECO:0000256" key="3">
    <source>
        <dbReference type="SAM" id="MobiDB-lite"/>
    </source>
</evidence>
<dbReference type="InterPro" id="IPR036452">
    <property type="entry name" value="Ribo_hydro-like"/>
</dbReference>
<dbReference type="SUPFAM" id="SSF53590">
    <property type="entry name" value="Nucleoside hydrolase"/>
    <property type="match status" value="1"/>
</dbReference>
<reference evidence="5 6" key="1">
    <citation type="submission" date="2016-10" db="EMBL/GenBank/DDBJ databases">
        <authorList>
            <person name="de Groot N.N."/>
        </authorList>
    </citation>
    <scope>NUCLEOTIDE SEQUENCE [LARGE SCALE GENOMIC DNA]</scope>
    <source>
        <strain evidence="5 6">CGMCC 4.5598</strain>
    </source>
</reference>
<feature type="region of interest" description="Disordered" evidence="3">
    <location>
        <begin position="1"/>
        <end position="27"/>
    </location>
</feature>
<feature type="domain" description="Inosine/uridine-preferring nucleoside hydrolase" evidence="4">
    <location>
        <begin position="47"/>
        <end position="336"/>
    </location>
</feature>
<dbReference type="AlphaFoldDB" id="A0A1I0CZN2"/>
<evidence type="ECO:0000256" key="1">
    <source>
        <dbReference type="ARBA" id="ARBA00022801"/>
    </source>
</evidence>
<evidence type="ECO:0000256" key="2">
    <source>
        <dbReference type="ARBA" id="ARBA00023295"/>
    </source>
</evidence>
<evidence type="ECO:0000259" key="4">
    <source>
        <dbReference type="Pfam" id="PF01156"/>
    </source>
</evidence>
<gene>
    <name evidence="5" type="ORF">SAMN05421811_102512</name>
</gene>
<dbReference type="EMBL" id="FOHX01000002">
    <property type="protein sequence ID" value="SET25073.1"/>
    <property type="molecule type" value="Genomic_DNA"/>
</dbReference>
<evidence type="ECO:0000313" key="6">
    <source>
        <dbReference type="Proteomes" id="UP000199361"/>
    </source>
</evidence>
<dbReference type="GO" id="GO:0008477">
    <property type="term" value="F:purine nucleosidase activity"/>
    <property type="evidence" value="ECO:0007669"/>
    <property type="project" value="TreeGrafter"/>
</dbReference>
<dbReference type="GO" id="GO:0006152">
    <property type="term" value="P:purine nucleoside catabolic process"/>
    <property type="evidence" value="ECO:0007669"/>
    <property type="project" value="TreeGrafter"/>
</dbReference>
<keyword evidence="1" id="KW-0378">Hydrolase</keyword>
<keyword evidence="2" id="KW-0326">Glycosidase</keyword>
<dbReference type="Gene3D" id="3.90.245.10">
    <property type="entry name" value="Ribonucleoside hydrolase-like"/>
    <property type="match status" value="1"/>
</dbReference>
<dbReference type="CDD" id="cd02651">
    <property type="entry name" value="nuc_hydro_IU_UC_XIUA"/>
    <property type="match status" value="1"/>
</dbReference>
<name>A0A1I0CZN2_9ACTN</name>
<dbReference type="STRING" id="568860.SAMN05421811_102512"/>
<dbReference type="Pfam" id="PF01156">
    <property type="entry name" value="IU_nuc_hydro"/>
    <property type="match status" value="1"/>
</dbReference>
<dbReference type="Proteomes" id="UP000199361">
    <property type="component" value="Unassembled WGS sequence"/>
</dbReference>
<protein>
    <submittedName>
        <fullName evidence="5">Purine nucleosidase</fullName>
    </submittedName>
</protein>
<organism evidence="5 6">
    <name type="scientific">Nonomuraea wenchangensis</name>
    <dbReference type="NCBI Taxonomy" id="568860"/>
    <lineage>
        <taxon>Bacteria</taxon>
        <taxon>Bacillati</taxon>
        <taxon>Actinomycetota</taxon>
        <taxon>Actinomycetes</taxon>
        <taxon>Streptosporangiales</taxon>
        <taxon>Streptosporangiaceae</taxon>
        <taxon>Nonomuraea</taxon>
    </lineage>
</organism>
<feature type="compositionally biased region" description="Basic and acidic residues" evidence="3">
    <location>
        <begin position="8"/>
        <end position="19"/>
    </location>
</feature>